<comment type="caution">
    <text evidence="1">The sequence shown here is derived from an EMBL/GenBank/DDBJ whole genome shotgun (WGS) entry which is preliminary data.</text>
</comment>
<keyword evidence="2" id="KW-1185">Reference proteome</keyword>
<gene>
    <name evidence="1" type="ORF">FK219_004375</name>
</gene>
<organism evidence="1 2">
    <name type="scientific">Microcella pacifica</name>
    <dbReference type="NCBI Taxonomy" id="2591847"/>
    <lineage>
        <taxon>Bacteria</taxon>
        <taxon>Bacillati</taxon>
        <taxon>Actinomycetota</taxon>
        <taxon>Actinomycetes</taxon>
        <taxon>Micrococcales</taxon>
        <taxon>Microbacteriaceae</taxon>
        <taxon>Microcella</taxon>
    </lineage>
</organism>
<evidence type="ECO:0000313" key="1">
    <source>
        <dbReference type="EMBL" id="NHF62482.1"/>
    </source>
</evidence>
<dbReference type="EMBL" id="VIKT02000005">
    <property type="protein sequence ID" value="NHF62482.1"/>
    <property type="molecule type" value="Genomic_DNA"/>
</dbReference>
<proteinExistence type="predicted"/>
<accession>A0A9E5JPF8</accession>
<reference evidence="1 2" key="1">
    <citation type="submission" date="2019-06" db="EMBL/GenBank/DDBJ databases">
        <authorList>
            <person name="De-Chao Zhang Q."/>
        </authorList>
    </citation>
    <scope>NUCLEOTIDE SEQUENCE [LARGE SCALE GENOMIC DNA]</scope>
    <source>
        <strain evidence="1 2">KN1116</strain>
    </source>
</reference>
<protein>
    <submittedName>
        <fullName evidence="1">Uncharacterized protein</fullName>
    </submittedName>
</protein>
<name>A0A9E5JPF8_9MICO</name>
<dbReference type="Proteomes" id="UP000818266">
    <property type="component" value="Unassembled WGS sequence"/>
</dbReference>
<sequence>MIICGGFSDSDQAGFVYPATVLADLGGLGCDLLGTAYLGSDVGSRP</sequence>
<dbReference type="RefSeq" id="WP_165638044.1">
    <property type="nucleotide sequence ID" value="NZ_VIKT02000005.1"/>
</dbReference>
<dbReference type="AlphaFoldDB" id="A0A9E5JPF8"/>
<reference evidence="1 2" key="2">
    <citation type="submission" date="2020-03" db="EMBL/GenBank/DDBJ databases">
        <title>Chryseoglobus sp. isolated from a deep-sea seamount.</title>
        <authorList>
            <person name="Zhang D.-C."/>
        </authorList>
    </citation>
    <scope>NUCLEOTIDE SEQUENCE [LARGE SCALE GENOMIC DNA]</scope>
    <source>
        <strain evidence="1 2">KN1116</strain>
    </source>
</reference>
<evidence type="ECO:0000313" key="2">
    <source>
        <dbReference type="Proteomes" id="UP000818266"/>
    </source>
</evidence>